<reference evidence="3" key="1">
    <citation type="submission" date="2021-04" db="EMBL/GenBank/DDBJ databases">
        <title>Genome based classification of Actinospica acidithermotolerans sp. nov., an actinobacterium isolated from an Indonesian hot spring.</title>
        <authorList>
            <person name="Kusuma A.B."/>
            <person name="Putra K.E."/>
            <person name="Nafisah S."/>
            <person name="Loh J."/>
            <person name="Nouioui I."/>
            <person name="Goodfellow M."/>
        </authorList>
    </citation>
    <scope>NUCLEOTIDE SEQUENCE</scope>
    <source>
        <strain evidence="3">DSM 45618</strain>
    </source>
</reference>
<dbReference type="Gene3D" id="3.40.50.720">
    <property type="entry name" value="NAD(P)-binding Rossmann-like Domain"/>
    <property type="match status" value="1"/>
</dbReference>
<dbReference type="SUPFAM" id="SSF51735">
    <property type="entry name" value="NAD(P)-binding Rossmann-fold domains"/>
    <property type="match status" value="1"/>
</dbReference>
<accession>A0A8J8BGT4</accession>
<dbReference type="Pfam" id="PF01408">
    <property type="entry name" value="GFO_IDH_MocA"/>
    <property type="match status" value="1"/>
</dbReference>
<evidence type="ECO:0000313" key="3">
    <source>
        <dbReference type="EMBL" id="MBS2966099.1"/>
    </source>
</evidence>
<dbReference type="InterPro" id="IPR036291">
    <property type="entry name" value="NAD(P)-bd_dom_sf"/>
</dbReference>
<dbReference type="AlphaFoldDB" id="A0A8J8BGT4"/>
<protein>
    <submittedName>
        <fullName evidence="3">Gfo/Idh/MocA family oxidoreductase</fullName>
    </submittedName>
</protein>
<dbReference type="Gene3D" id="3.30.360.10">
    <property type="entry name" value="Dihydrodipicolinate Reductase, domain 2"/>
    <property type="match status" value="1"/>
</dbReference>
<organism evidence="3 4">
    <name type="scientific">Actinocrinis puniceicyclus</name>
    <dbReference type="NCBI Taxonomy" id="977794"/>
    <lineage>
        <taxon>Bacteria</taxon>
        <taxon>Bacillati</taxon>
        <taxon>Actinomycetota</taxon>
        <taxon>Actinomycetes</taxon>
        <taxon>Catenulisporales</taxon>
        <taxon>Actinospicaceae</taxon>
        <taxon>Actinocrinis</taxon>
    </lineage>
</organism>
<dbReference type="PANTHER" id="PTHR43377:SF6">
    <property type="entry name" value="GFO_IDH_MOCA-LIKE OXIDOREDUCTASE N-TERMINAL DOMAIN-CONTAINING PROTEIN"/>
    <property type="match status" value="1"/>
</dbReference>
<dbReference type="InterPro" id="IPR055170">
    <property type="entry name" value="GFO_IDH_MocA-like_dom"/>
</dbReference>
<evidence type="ECO:0000259" key="2">
    <source>
        <dbReference type="Pfam" id="PF22725"/>
    </source>
</evidence>
<dbReference type="GO" id="GO:0000166">
    <property type="term" value="F:nucleotide binding"/>
    <property type="evidence" value="ECO:0007669"/>
    <property type="project" value="InterPro"/>
</dbReference>
<dbReference type="Proteomes" id="UP000677913">
    <property type="component" value="Unassembled WGS sequence"/>
</dbReference>
<dbReference type="PANTHER" id="PTHR43377">
    <property type="entry name" value="BILIVERDIN REDUCTASE A"/>
    <property type="match status" value="1"/>
</dbReference>
<dbReference type="InterPro" id="IPR000683">
    <property type="entry name" value="Gfo/Idh/MocA-like_OxRdtase_N"/>
</dbReference>
<proteinExistence type="predicted"/>
<keyword evidence="4" id="KW-1185">Reference proteome</keyword>
<dbReference type="Pfam" id="PF22725">
    <property type="entry name" value="GFO_IDH_MocA_C3"/>
    <property type="match status" value="1"/>
</dbReference>
<sequence length="355" mass="38004">MPGHAPEPLGVAVIGAGYWGPNLVRNFQGSASFRLRWLCDLDVARARKVLGGYSTVEATDDYARVLADPDVAAVAIATPAATHKPLALAALEAGKHVLIEKPLAATYADGKILVEQAERRGLTLMCDHTYCYTPAVTKIRELIHEGALGELHFFDSVRINLGLVQRDVDVLWDLAPHDLSILDSVLPEGVQPEAVAAHGADPIGAGRACVAYLTLRLTGGAIAHVHVNWLSPTKVRTTMIGGSKRTLVWDDLNPAQRVAVFDRGVDLAGAAEIGAEARREMQVSYRSGDMTAPALVEREALGAMVEEYATAIRTGRRPLTDGRAGLRVLDVLEAASRSLEFQGAVVGLKGWETAK</sequence>
<gene>
    <name evidence="3" type="ORF">KGA66_23845</name>
</gene>
<dbReference type="InterPro" id="IPR051450">
    <property type="entry name" value="Gfo/Idh/MocA_Oxidoreductases"/>
</dbReference>
<dbReference type="EMBL" id="JAGSXH010000121">
    <property type="protein sequence ID" value="MBS2966099.1"/>
    <property type="molecule type" value="Genomic_DNA"/>
</dbReference>
<dbReference type="SUPFAM" id="SSF55347">
    <property type="entry name" value="Glyceraldehyde-3-phosphate dehydrogenase-like, C-terminal domain"/>
    <property type="match status" value="1"/>
</dbReference>
<evidence type="ECO:0000259" key="1">
    <source>
        <dbReference type="Pfam" id="PF01408"/>
    </source>
</evidence>
<feature type="domain" description="GFO/IDH/MocA-like oxidoreductase" evidence="2">
    <location>
        <begin position="137"/>
        <end position="247"/>
    </location>
</feature>
<comment type="caution">
    <text evidence="3">The sequence shown here is derived from an EMBL/GenBank/DDBJ whole genome shotgun (WGS) entry which is preliminary data.</text>
</comment>
<feature type="domain" description="Gfo/Idh/MocA-like oxidoreductase N-terminal" evidence="1">
    <location>
        <begin position="10"/>
        <end position="128"/>
    </location>
</feature>
<name>A0A8J8BGT4_9ACTN</name>
<evidence type="ECO:0000313" key="4">
    <source>
        <dbReference type="Proteomes" id="UP000677913"/>
    </source>
</evidence>